<dbReference type="RefSeq" id="WP_005601116.1">
    <property type="nucleotide sequence ID" value="NZ_GG663519.1"/>
</dbReference>
<dbReference type="InterPro" id="IPR002550">
    <property type="entry name" value="CNNM"/>
</dbReference>
<dbReference type="HOGENOM" id="CLU_015237_4_2_9"/>
<keyword evidence="4" id="KW-0677">Repeat</keyword>
<comment type="caution">
    <text evidence="13">The sequence shown here is derived from an EMBL/GenBank/DDBJ whole genome shotgun (WGS) entry which is preliminary data.</text>
</comment>
<gene>
    <name evidence="13" type="ORF">BUTYVIB_00356</name>
</gene>
<dbReference type="SMART" id="SM01091">
    <property type="entry name" value="CorC_HlyC"/>
    <property type="match status" value="1"/>
</dbReference>
<accession>D4RX05</accession>
<dbReference type="InterPro" id="IPR005170">
    <property type="entry name" value="Transptr-assoc_dom"/>
</dbReference>
<evidence type="ECO:0000256" key="9">
    <source>
        <dbReference type="PROSITE-ProRule" id="PRU01193"/>
    </source>
</evidence>
<evidence type="ECO:0000256" key="10">
    <source>
        <dbReference type="SAM" id="Phobius"/>
    </source>
</evidence>
<evidence type="ECO:0000256" key="8">
    <source>
        <dbReference type="PROSITE-ProRule" id="PRU00703"/>
    </source>
</evidence>
<keyword evidence="14" id="KW-1185">Reference proteome</keyword>
<organism evidence="13 14">
    <name type="scientific">Eshraghiella crossota DSM 2876</name>
    <dbReference type="NCBI Taxonomy" id="511680"/>
    <lineage>
        <taxon>Bacteria</taxon>
        <taxon>Bacillati</taxon>
        <taxon>Bacillota</taxon>
        <taxon>Clostridia</taxon>
        <taxon>Lachnospirales</taxon>
        <taxon>Lachnospiraceae</taxon>
        <taxon>Eshraghiella</taxon>
    </lineage>
</organism>
<dbReference type="InterPro" id="IPR036318">
    <property type="entry name" value="FAD-bd_PCMH-like_sf"/>
</dbReference>
<feature type="transmembrane region" description="Helical" evidence="10">
    <location>
        <begin position="68"/>
        <end position="86"/>
    </location>
</feature>
<dbReference type="Pfam" id="PF03471">
    <property type="entry name" value="CorC_HlyC"/>
    <property type="match status" value="1"/>
</dbReference>
<dbReference type="Gene3D" id="3.10.580.10">
    <property type="entry name" value="CBS-domain"/>
    <property type="match status" value="1"/>
</dbReference>
<evidence type="ECO:0000256" key="6">
    <source>
        <dbReference type="ARBA" id="ARBA00023122"/>
    </source>
</evidence>
<dbReference type="Gene3D" id="3.30.465.10">
    <property type="match status" value="1"/>
</dbReference>
<dbReference type="AlphaFoldDB" id="D4RX05"/>
<evidence type="ECO:0000256" key="3">
    <source>
        <dbReference type="ARBA" id="ARBA00022692"/>
    </source>
</evidence>
<keyword evidence="6 8" id="KW-0129">CBS domain</keyword>
<dbReference type="PANTHER" id="PTHR22777:SF17">
    <property type="entry name" value="UPF0053 PROTEIN SLL0260"/>
    <property type="match status" value="1"/>
</dbReference>
<dbReference type="PROSITE" id="PS51846">
    <property type="entry name" value="CNNM"/>
    <property type="match status" value="1"/>
</dbReference>
<dbReference type="GO" id="GO:0005886">
    <property type="term" value="C:plasma membrane"/>
    <property type="evidence" value="ECO:0007669"/>
    <property type="project" value="TreeGrafter"/>
</dbReference>
<evidence type="ECO:0000313" key="13">
    <source>
        <dbReference type="EMBL" id="EFF69445.1"/>
    </source>
</evidence>
<dbReference type="InterPro" id="IPR046342">
    <property type="entry name" value="CBS_dom_sf"/>
</dbReference>
<keyword evidence="5 9" id="KW-1133">Transmembrane helix</keyword>
<feature type="transmembrane region" description="Helical" evidence="10">
    <location>
        <begin position="141"/>
        <end position="161"/>
    </location>
</feature>
<dbReference type="InterPro" id="IPR044751">
    <property type="entry name" value="Ion_transp-like_CBS"/>
</dbReference>
<dbReference type="GO" id="GO:0050660">
    <property type="term" value="F:flavin adenine dinucleotide binding"/>
    <property type="evidence" value="ECO:0007669"/>
    <property type="project" value="InterPro"/>
</dbReference>
<evidence type="ECO:0000313" key="14">
    <source>
        <dbReference type="Proteomes" id="UP000006238"/>
    </source>
</evidence>
<dbReference type="FunFam" id="3.10.580.10:FF:000002">
    <property type="entry name" value="Magnesium/cobalt efflux protein CorC"/>
    <property type="match status" value="1"/>
</dbReference>
<sequence length="443" mass="49956">MVYGHFGIGIVLFVFFLTIDVILYAFNAAIRTLSPNDIAESKEGKAKYREMISKILESPSRFNDTVNIIVYITNIIAGSYILGSLARRVIQSVNGDKTWVYIVLAVAMILVFIIFGVIIPEKCGRRKPVRTAIRLVKYVRFLMLVLSPVVFVTTMIAKGILRIFGIKNPDAEENVTEEEIITMVNEGQEQGVLEAGEAEMITNIFELGDKHAGDIMTHRSNIEAVESTITLDNFIQNHIEGKYSRFPVYEGDIDNIVGTIHIRDALIFYRNIPNRKKLLKDIKGLLRKPYMVPETMDIDDMLKDMQEKKIHMGIVVDEYGQTAGIVSMEDIIEEIVGNILDEYDDEEEVVEYAGDDTYVVDGLTDIEDINSLLGIKIESDGFETLNGFLISKLGRIASENETEVIEAYGFSFKILEVTGNVIRKVEITKIDKKEGIDDEQLQN</sequence>
<dbReference type="InterPro" id="IPR000644">
    <property type="entry name" value="CBS_dom"/>
</dbReference>
<feature type="transmembrane region" description="Helical" evidence="10">
    <location>
        <begin position="98"/>
        <end position="120"/>
    </location>
</feature>
<dbReference type="PROSITE" id="PS51371">
    <property type="entry name" value="CBS"/>
    <property type="match status" value="1"/>
</dbReference>
<evidence type="ECO:0000256" key="5">
    <source>
        <dbReference type="ARBA" id="ARBA00022989"/>
    </source>
</evidence>
<dbReference type="SUPFAM" id="SSF54631">
    <property type="entry name" value="CBS-domain pair"/>
    <property type="match status" value="1"/>
</dbReference>
<evidence type="ECO:0000259" key="12">
    <source>
        <dbReference type="PROSITE" id="PS51846"/>
    </source>
</evidence>
<dbReference type="EMBL" id="ABWN01000018">
    <property type="protein sequence ID" value="EFF69445.1"/>
    <property type="molecule type" value="Genomic_DNA"/>
</dbReference>
<dbReference type="Proteomes" id="UP000006238">
    <property type="component" value="Unassembled WGS sequence"/>
</dbReference>
<keyword evidence="7 9" id="KW-0472">Membrane</keyword>
<dbReference type="GeneID" id="98918721"/>
<comment type="similarity">
    <text evidence="2">Belongs to the UPF0053 family.</text>
</comment>
<dbReference type="Pfam" id="PF00571">
    <property type="entry name" value="CBS"/>
    <property type="match status" value="2"/>
</dbReference>
<evidence type="ECO:0000256" key="4">
    <source>
        <dbReference type="ARBA" id="ARBA00022737"/>
    </source>
</evidence>
<feature type="domain" description="CNNM transmembrane" evidence="12">
    <location>
        <begin position="1"/>
        <end position="197"/>
    </location>
</feature>
<evidence type="ECO:0000256" key="1">
    <source>
        <dbReference type="ARBA" id="ARBA00004141"/>
    </source>
</evidence>
<protein>
    <submittedName>
        <fullName evidence="13">CBS domain protein</fullName>
    </submittedName>
</protein>
<dbReference type="Pfam" id="PF01595">
    <property type="entry name" value="CNNM"/>
    <property type="match status" value="1"/>
</dbReference>
<feature type="domain" description="CBS" evidence="11">
    <location>
        <begin position="285"/>
        <end position="342"/>
    </location>
</feature>
<dbReference type="InterPro" id="IPR016169">
    <property type="entry name" value="FAD-bd_PCMH_sub2"/>
</dbReference>
<dbReference type="SUPFAM" id="SSF56176">
    <property type="entry name" value="FAD-binding/transporter-associated domain-like"/>
    <property type="match status" value="1"/>
</dbReference>
<feature type="transmembrane region" description="Helical" evidence="10">
    <location>
        <begin position="6"/>
        <end position="26"/>
    </location>
</feature>
<reference evidence="13 14" key="1">
    <citation type="submission" date="2010-02" db="EMBL/GenBank/DDBJ databases">
        <authorList>
            <person name="Weinstock G."/>
            <person name="Sodergren E."/>
            <person name="Clifton S."/>
            <person name="Fulton L."/>
            <person name="Fulton B."/>
            <person name="Courtney L."/>
            <person name="Fronick C."/>
            <person name="Harrison M."/>
            <person name="Strong C."/>
            <person name="Farmer C."/>
            <person name="Delahaunty K."/>
            <person name="Markovic C."/>
            <person name="Hall O."/>
            <person name="Minx P."/>
            <person name="Tomlinson C."/>
            <person name="Mitreva M."/>
            <person name="Nelson J."/>
            <person name="Hou S."/>
            <person name="Wollam A."/>
            <person name="Pepin K.H."/>
            <person name="Johnson M."/>
            <person name="Bhonagiri V."/>
            <person name="Zhang X."/>
            <person name="Suruliraj S."/>
            <person name="Warren W."/>
            <person name="Chinwalla A."/>
            <person name="Mardis E.R."/>
            <person name="Wilson R.K."/>
        </authorList>
    </citation>
    <scope>NUCLEOTIDE SEQUENCE [LARGE SCALE GENOMIC DNA]</scope>
    <source>
        <strain evidence="13 14">DSM 2876</strain>
    </source>
</reference>
<name>D4RX05_9FIRM</name>
<keyword evidence="3 9" id="KW-0812">Transmembrane</keyword>
<evidence type="ECO:0000256" key="2">
    <source>
        <dbReference type="ARBA" id="ARBA00006337"/>
    </source>
</evidence>
<proteinExistence type="inferred from homology"/>
<evidence type="ECO:0000259" key="11">
    <source>
        <dbReference type="PROSITE" id="PS51371"/>
    </source>
</evidence>
<dbReference type="eggNOG" id="COG1253">
    <property type="taxonomic scope" value="Bacteria"/>
</dbReference>
<evidence type="ECO:0000256" key="7">
    <source>
        <dbReference type="ARBA" id="ARBA00023136"/>
    </source>
</evidence>
<dbReference type="STRING" id="45851.BHV86_07530"/>
<comment type="subcellular location">
    <subcellularLocation>
        <location evidence="1">Membrane</location>
        <topology evidence="1">Multi-pass membrane protein</topology>
    </subcellularLocation>
</comment>
<dbReference type="PANTHER" id="PTHR22777">
    <property type="entry name" value="HEMOLYSIN-RELATED"/>
    <property type="match status" value="1"/>
</dbReference>
<dbReference type="CDD" id="cd04590">
    <property type="entry name" value="CBS_pair_CorC_HlyC_assoc"/>
    <property type="match status" value="1"/>
</dbReference>
<dbReference type="SMART" id="SM00116">
    <property type="entry name" value="CBS"/>
    <property type="match status" value="2"/>
</dbReference>